<proteinExistence type="inferred from homology"/>
<dbReference type="SUPFAM" id="SSF52540">
    <property type="entry name" value="P-loop containing nucleoside triphosphate hydrolases"/>
    <property type="match status" value="1"/>
</dbReference>
<dbReference type="InterPro" id="IPR045085">
    <property type="entry name" value="HLD_clamp_pol_III_gamma_tau"/>
</dbReference>
<evidence type="ECO:0000256" key="8">
    <source>
        <dbReference type="SAM" id="MobiDB-lite"/>
    </source>
</evidence>
<feature type="transmembrane region" description="Helical" evidence="9">
    <location>
        <begin position="89"/>
        <end position="112"/>
    </location>
</feature>
<dbReference type="CDD" id="cd00009">
    <property type="entry name" value="AAA"/>
    <property type="match status" value="1"/>
</dbReference>
<feature type="domain" description="AAA+ ATPase" evidence="10">
    <location>
        <begin position="550"/>
        <end position="697"/>
    </location>
</feature>
<feature type="region of interest" description="Disordered" evidence="8">
    <location>
        <begin position="873"/>
        <end position="901"/>
    </location>
</feature>
<keyword evidence="7" id="KW-0175">Coiled coil</keyword>
<dbReference type="Gene3D" id="1.20.272.10">
    <property type="match status" value="1"/>
</dbReference>
<keyword evidence="3" id="KW-0479">Metal-binding</keyword>
<dbReference type="InterPro" id="IPR012763">
    <property type="entry name" value="DNA_pol_III_sug/sutau_N"/>
</dbReference>
<dbReference type="InterPro" id="IPR027417">
    <property type="entry name" value="P-loop_NTPase"/>
</dbReference>
<keyword evidence="5" id="KW-0862">Zinc</keyword>
<evidence type="ECO:0000256" key="1">
    <source>
        <dbReference type="ARBA" id="ARBA00002386"/>
    </source>
</evidence>
<evidence type="ECO:0000313" key="11">
    <source>
        <dbReference type="EMBL" id="WOL14291.1"/>
    </source>
</evidence>
<dbReference type="FunFam" id="1.10.8.60:FF:000013">
    <property type="entry name" value="DNA polymerase III subunit gamma/tau"/>
    <property type="match status" value="1"/>
</dbReference>
<evidence type="ECO:0000256" key="3">
    <source>
        <dbReference type="ARBA" id="ARBA00022723"/>
    </source>
</evidence>
<dbReference type="GO" id="GO:0005524">
    <property type="term" value="F:ATP binding"/>
    <property type="evidence" value="ECO:0007669"/>
    <property type="project" value="UniProtKB-KW"/>
</dbReference>
<dbReference type="Pfam" id="PF22608">
    <property type="entry name" value="DNAX_ATPase_lid"/>
    <property type="match status" value="1"/>
</dbReference>
<gene>
    <name evidence="11" type="ORF">Cni_G23071</name>
</gene>
<feature type="compositionally biased region" description="Polar residues" evidence="8">
    <location>
        <begin position="873"/>
        <end position="885"/>
    </location>
</feature>
<evidence type="ECO:0000256" key="2">
    <source>
        <dbReference type="ARBA" id="ARBA00006360"/>
    </source>
</evidence>
<reference evidence="11 12" key="1">
    <citation type="submission" date="2023-10" db="EMBL/GenBank/DDBJ databases">
        <title>Chromosome-scale genome assembly provides insights into flower coloration mechanisms of Canna indica.</title>
        <authorList>
            <person name="Li C."/>
        </authorList>
    </citation>
    <scope>NUCLEOTIDE SEQUENCE [LARGE SCALE GENOMIC DNA]</scope>
    <source>
        <tissue evidence="11">Flower</tissue>
    </source>
</reference>
<dbReference type="Proteomes" id="UP001327560">
    <property type="component" value="Chromosome 7"/>
</dbReference>
<dbReference type="GO" id="GO:0006261">
    <property type="term" value="P:DNA-templated DNA replication"/>
    <property type="evidence" value="ECO:0007669"/>
    <property type="project" value="TreeGrafter"/>
</dbReference>
<evidence type="ECO:0000256" key="7">
    <source>
        <dbReference type="ARBA" id="ARBA00023054"/>
    </source>
</evidence>
<dbReference type="GO" id="GO:0003677">
    <property type="term" value="F:DNA binding"/>
    <property type="evidence" value="ECO:0007669"/>
    <property type="project" value="InterPro"/>
</dbReference>
<evidence type="ECO:0000313" key="12">
    <source>
        <dbReference type="Proteomes" id="UP001327560"/>
    </source>
</evidence>
<dbReference type="InterPro" id="IPR008921">
    <property type="entry name" value="DNA_pol3_clamp-load_cplx_C"/>
</dbReference>
<dbReference type="CDD" id="cd18137">
    <property type="entry name" value="HLD_clamp_pol_III_gamma_tau"/>
    <property type="match status" value="1"/>
</dbReference>
<keyword evidence="12" id="KW-1185">Reference proteome</keyword>
<dbReference type="InterPro" id="IPR022754">
    <property type="entry name" value="DNA_pol_III_gamma-3"/>
</dbReference>
<evidence type="ECO:0000256" key="6">
    <source>
        <dbReference type="ARBA" id="ARBA00022840"/>
    </source>
</evidence>
<dbReference type="GO" id="GO:0003689">
    <property type="term" value="F:DNA clamp loader activity"/>
    <property type="evidence" value="ECO:0007669"/>
    <property type="project" value="TreeGrafter"/>
</dbReference>
<dbReference type="NCBIfam" id="TIGR02397">
    <property type="entry name" value="dnaX_nterm"/>
    <property type="match status" value="1"/>
</dbReference>
<dbReference type="SUPFAM" id="SSF48019">
    <property type="entry name" value="post-AAA+ oligomerization domain-like"/>
    <property type="match status" value="1"/>
</dbReference>
<evidence type="ECO:0000256" key="4">
    <source>
        <dbReference type="ARBA" id="ARBA00022741"/>
    </source>
</evidence>
<dbReference type="Gene3D" id="1.10.8.60">
    <property type="match status" value="1"/>
</dbReference>
<dbReference type="PANTHER" id="PTHR11669">
    <property type="entry name" value="REPLICATION FACTOR C / DNA POLYMERASE III GAMMA-TAU SUBUNIT"/>
    <property type="match status" value="1"/>
</dbReference>
<dbReference type="GO" id="GO:0006281">
    <property type="term" value="P:DNA repair"/>
    <property type="evidence" value="ECO:0007669"/>
    <property type="project" value="TreeGrafter"/>
</dbReference>
<feature type="compositionally biased region" description="Low complexity" evidence="8">
    <location>
        <begin position="311"/>
        <end position="322"/>
    </location>
</feature>
<dbReference type="Gene3D" id="3.40.50.300">
    <property type="entry name" value="P-loop containing nucleotide triphosphate hydrolases"/>
    <property type="match status" value="1"/>
</dbReference>
<comment type="similarity">
    <text evidence="2">Belongs to the DnaX/STICHEL family.</text>
</comment>
<evidence type="ECO:0000256" key="5">
    <source>
        <dbReference type="ARBA" id="ARBA00022833"/>
    </source>
</evidence>
<dbReference type="InterPro" id="IPR003593">
    <property type="entry name" value="AAA+_ATPase"/>
</dbReference>
<dbReference type="GO" id="GO:0046872">
    <property type="term" value="F:metal ion binding"/>
    <property type="evidence" value="ECO:0007669"/>
    <property type="project" value="UniProtKB-KW"/>
</dbReference>
<comment type="function">
    <text evidence="1">May be involved in DNA replication and thus regulate cell proliferation.</text>
</comment>
<dbReference type="GO" id="GO:0003887">
    <property type="term" value="F:DNA-directed DNA polymerase activity"/>
    <property type="evidence" value="ECO:0007669"/>
    <property type="project" value="InterPro"/>
</dbReference>
<sequence>MKVDDTTFKVQPPMQAIKVLRDHPRHHLLKSEEVKRLGLCSCHLDSNASLKLGKLYFLVELPRRNCVNFFKIEDSFLVIGSFKAFPSPLALPFVLCLLNAGLNLVIAVFLWFDAPFSVTLQSFCLDAEPISRPVVKGEVHCHKVLTMKKNLAGEINLGSSFNVLSRGSNGRKILPQYNWRHHSTKSIERLEKLDDEDREAPVKESSESNFSLKNSHVMDSKSDICLEIPIRMYNFPKTNSRYPVRRAIRKYRRRSFLRREMINHSAALKLLDTTSSSLGDSDDQSDDSKDYNSEDLQQLAHKLIQKDSHSSRSASSTFHGSRCGSQLYSSNIPITSRGVGSSQSCTPVSTSSYYKYGAQELSTDGSWDDSSSFSGGGLDQPELSKAHRCGIPCYWSKRTKGRRVRIFNSPSLSDTLKSKGSKIFCGSQTLYTKKKLPCFHKQNYLERSPQGFPLLVNNDIGHSSLDTTSGKLSSKFEELDLEAISCLDGKRWSSCKIQEGLQIDTPGTTDLKITDQITLSQKYQPRSFNEIVGQNIVVQSLGNAIKRGRIAPAYLFHGPSGTGKTSAARIFAASLNCLSSAVKKPCWCCRECIFSTKNGPYLKEVNATYKANIDQVRYLLKTLSLAKTISQYKVLVIDECHMLSSRSWLFFMKFLEESLPCVVIIFITTDPGSLPRAIISRCQKFIFSRVKDVDIVNRLRKLSINENLDVESDALNLIALNSEGSLRDAETMLDQLSLLGKRITPSVVNDLVGVVPSKKLHDLLEKAMSSDTAETIKMSRELINSGVDPITLMSQLAGHIMDVIAGTYQLTDPDDDCIALRRRSLTEVELEKFHLALKILSDAEKQLRHSSERSIWFTAALLQLGWGHKLLPNQSSSTNRQNAKKPSNDVPDINQTSSVGNNGSFDRVLIDSHQTDDAISNGVFKSISPEYLDKIWRLCINRCHSNALRQLLSHNGRLLSVVENKGSTMVVFIGFEDSIVRSRAERFLRSITNSMEIVLGQSVDVRIELIPKVYSGGLQSELLSNKLEKDKQREVISNNISHLTVGKINENRILHSCKGNLERGHEKCGKFASGNMEYLETNEPMLLPGRKHGSCNNEDKEAAPNDLTLETTMLRASENGYIEQTKSDKNQVLQNGLNHQCSKQTLSETNKSFTHWDDELNREFKALMIIATENCQKEQIDRVNHNVGSPSILHCNGKTENCDKECMGYESGPVCNGLLCWKTNKNHGRKVPNLLTNDVHELNLHALLHQNSSRSRTLIKKKVINIINPEEVPMKELTDEYSKEKTRAHIGCNIWGRW</sequence>
<feature type="region of interest" description="Disordered" evidence="8">
    <location>
        <begin position="303"/>
        <end position="323"/>
    </location>
</feature>
<keyword evidence="9" id="KW-0472">Membrane</keyword>
<evidence type="ECO:0000259" key="10">
    <source>
        <dbReference type="SMART" id="SM00382"/>
    </source>
</evidence>
<name>A0AAQ3KXV5_9LILI</name>
<dbReference type="Pfam" id="PF23007">
    <property type="entry name" value="DnaA_N-like_STI"/>
    <property type="match status" value="1"/>
</dbReference>
<keyword evidence="9" id="KW-0812">Transmembrane</keyword>
<dbReference type="InterPro" id="IPR050238">
    <property type="entry name" value="DNA_Rep/Repair_Clamp_Loader"/>
</dbReference>
<dbReference type="EMBL" id="CP136896">
    <property type="protein sequence ID" value="WOL14291.1"/>
    <property type="molecule type" value="Genomic_DNA"/>
</dbReference>
<dbReference type="InterPro" id="IPR054506">
    <property type="entry name" value="DnaA_N-like_STI"/>
</dbReference>
<accession>A0AAQ3KXV5</accession>
<protein>
    <submittedName>
        <fullName evidence="11">Protein STICHEL-like isoform X2</fullName>
    </submittedName>
</protein>
<keyword evidence="6" id="KW-0067">ATP-binding</keyword>
<dbReference type="GO" id="GO:0005663">
    <property type="term" value="C:DNA replication factor C complex"/>
    <property type="evidence" value="ECO:0007669"/>
    <property type="project" value="TreeGrafter"/>
</dbReference>
<dbReference type="Pfam" id="PF13177">
    <property type="entry name" value="DNA_pol3_delta2"/>
    <property type="match status" value="1"/>
</dbReference>
<keyword evidence="4" id="KW-0547">Nucleotide-binding</keyword>
<keyword evidence="9" id="KW-1133">Transmembrane helix</keyword>
<organism evidence="11 12">
    <name type="scientific">Canna indica</name>
    <name type="common">Indian-shot</name>
    <dbReference type="NCBI Taxonomy" id="4628"/>
    <lineage>
        <taxon>Eukaryota</taxon>
        <taxon>Viridiplantae</taxon>
        <taxon>Streptophyta</taxon>
        <taxon>Embryophyta</taxon>
        <taxon>Tracheophyta</taxon>
        <taxon>Spermatophyta</taxon>
        <taxon>Magnoliopsida</taxon>
        <taxon>Liliopsida</taxon>
        <taxon>Zingiberales</taxon>
        <taxon>Cannaceae</taxon>
        <taxon>Canna</taxon>
    </lineage>
</organism>
<dbReference type="SMART" id="SM00382">
    <property type="entry name" value="AAA"/>
    <property type="match status" value="1"/>
</dbReference>
<dbReference type="Pfam" id="PF12169">
    <property type="entry name" value="DNA_pol3_gamma3"/>
    <property type="match status" value="1"/>
</dbReference>
<evidence type="ECO:0000256" key="9">
    <source>
        <dbReference type="SAM" id="Phobius"/>
    </source>
</evidence>
<dbReference type="GO" id="GO:0009360">
    <property type="term" value="C:DNA polymerase III complex"/>
    <property type="evidence" value="ECO:0007669"/>
    <property type="project" value="InterPro"/>
</dbReference>
<dbReference type="PANTHER" id="PTHR11669:SF63">
    <property type="entry name" value="PROTEIN STICHEL"/>
    <property type="match status" value="1"/>
</dbReference>